<organism evidence="1 2">
    <name type="scientific">Streptomyces phaeolivaceus</name>
    <dbReference type="NCBI Taxonomy" id="2653200"/>
    <lineage>
        <taxon>Bacteria</taxon>
        <taxon>Bacillati</taxon>
        <taxon>Actinomycetota</taxon>
        <taxon>Actinomycetes</taxon>
        <taxon>Kitasatosporales</taxon>
        <taxon>Streptomycetaceae</taxon>
        <taxon>Streptomyces</taxon>
    </lineage>
</organism>
<keyword evidence="2" id="KW-1185">Reference proteome</keyword>
<evidence type="ECO:0000313" key="1">
    <source>
        <dbReference type="EMBL" id="QFQ97436.1"/>
    </source>
</evidence>
<dbReference type="RefSeq" id="WP_152168912.1">
    <property type="nucleotide sequence ID" value="NZ_CP045096.1"/>
</dbReference>
<dbReference type="EMBL" id="CP045096">
    <property type="protein sequence ID" value="QFQ97436.1"/>
    <property type="molecule type" value="Genomic_DNA"/>
</dbReference>
<dbReference type="AlphaFoldDB" id="A0A5P8K326"/>
<sequence length="131" mass="14002">MTMPARTHTPDRTNPDGTTTIKMQRACNGCGTQLGDVTDQEMARGINGLPLPDVRKECPTCGPTAPEPRCLPMTTVNGDKACLDGQCDHSVEPGADYCTNTDKHTACLTHSTIHSSGAITHAEPWPCQHTT</sequence>
<evidence type="ECO:0000313" key="2">
    <source>
        <dbReference type="Proteomes" id="UP000327294"/>
    </source>
</evidence>
<name>A0A5P8K326_9ACTN</name>
<dbReference type="KEGG" id="sphv:F9278_15820"/>
<gene>
    <name evidence="1" type="ORF">F9278_15820</name>
</gene>
<protein>
    <submittedName>
        <fullName evidence="1">Uncharacterized protein</fullName>
    </submittedName>
</protein>
<dbReference type="Proteomes" id="UP000327294">
    <property type="component" value="Chromosome"/>
</dbReference>
<accession>A0A5P8K326</accession>
<proteinExistence type="predicted"/>
<reference evidence="1 2" key="1">
    <citation type="submission" date="2019-10" db="EMBL/GenBank/DDBJ databases">
        <title>Streptomyces sp. strain GY16 isolated from leaves of Broussonetia papyrifera.</title>
        <authorList>
            <person name="Mo P."/>
        </authorList>
    </citation>
    <scope>NUCLEOTIDE SEQUENCE [LARGE SCALE GENOMIC DNA]</scope>
    <source>
        <strain evidence="1 2">GY16</strain>
    </source>
</reference>